<protein>
    <submittedName>
        <fullName evidence="2">DUF1801 domain-containing protein</fullName>
    </submittedName>
</protein>
<evidence type="ECO:0000313" key="3">
    <source>
        <dbReference type="Proteomes" id="UP000462362"/>
    </source>
</evidence>
<dbReference type="Proteomes" id="UP000462362">
    <property type="component" value="Unassembled WGS sequence"/>
</dbReference>
<name>A0A6I3S1R5_9BURK</name>
<dbReference type="EMBL" id="WNCL01000009">
    <property type="protein sequence ID" value="MTU42887.1"/>
    <property type="molecule type" value="Genomic_DNA"/>
</dbReference>
<reference evidence="2 3" key="1">
    <citation type="journal article" date="2019" name="Nat. Med.">
        <title>A library of human gut bacterial isolates paired with longitudinal multiomics data enables mechanistic microbiome research.</title>
        <authorList>
            <person name="Poyet M."/>
            <person name="Groussin M."/>
            <person name="Gibbons S.M."/>
            <person name="Avila-Pacheco J."/>
            <person name="Jiang X."/>
            <person name="Kearney S.M."/>
            <person name="Perrotta A.R."/>
            <person name="Berdy B."/>
            <person name="Zhao S."/>
            <person name="Lieberman T.D."/>
            <person name="Swanson P.K."/>
            <person name="Smith M."/>
            <person name="Roesemann S."/>
            <person name="Alexander J.E."/>
            <person name="Rich S.A."/>
            <person name="Livny J."/>
            <person name="Vlamakis H."/>
            <person name="Clish C."/>
            <person name="Bullock K."/>
            <person name="Deik A."/>
            <person name="Scott J."/>
            <person name="Pierce K.A."/>
            <person name="Xavier R.J."/>
            <person name="Alm E.J."/>
        </authorList>
    </citation>
    <scope>NUCLEOTIDE SEQUENCE [LARGE SCALE GENOMIC DNA]</scope>
    <source>
        <strain evidence="2 3">BIOML-A2</strain>
    </source>
</reference>
<dbReference type="Gene3D" id="3.90.1150.200">
    <property type="match status" value="1"/>
</dbReference>
<accession>A0A6I3S1R5</accession>
<evidence type="ECO:0000313" key="2">
    <source>
        <dbReference type="EMBL" id="MTU42887.1"/>
    </source>
</evidence>
<dbReference type="RefSeq" id="WP_008810390.1">
    <property type="nucleotide sequence ID" value="NZ_CAJUON010000005.1"/>
</dbReference>
<evidence type="ECO:0000256" key="1">
    <source>
        <dbReference type="SAM" id="MobiDB-lite"/>
    </source>
</evidence>
<comment type="caution">
    <text evidence="2">The sequence shown here is derived from an EMBL/GenBank/DDBJ whole genome shotgun (WGS) entry which is preliminary data.</text>
</comment>
<dbReference type="AlphaFoldDB" id="A0A6I3S1R5"/>
<proteinExistence type="predicted"/>
<feature type="compositionally biased region" description="Basic residues" evidence="1">
    <location>
        <begin position="261"/>
        <end position="273"/>
    </location>
</feature>
<dbReference type="SUPFAM" id="SSF159888">
    <property type="entry name" value="YdhG-like"/>
    <property type="match status" value="1"/>
</dbReference>
<feature type="compositionally biased region" description="Basic and acidic residues" evidence="1">
    <location>
        <begin position="234"/>
        <end position="248"/>
    </location>
</feature>
<sequence>MSPTATTVGGYLRDLPADRRVAMARVCSMIRRSARGVRESMRYGLAFYELQGPLFALESTEKRMILFIAEPSVLENYKSLLTGVLEDRSAIEFIDLNRIPLDSLEKIVRDSVAARRERLKTGKAPTQKELLVLWKINEEDAKAPPPVVRIPMKEEVTEETVVEAVPEEPKEPVEILRAPTFKDPAMTASSRPRVKKAATEEKPVKRTRAKAAKDDSAAPKKATAAKKTTTKKSSAKEEPASAGDESKKAAAPKKAAAAKKTAVKKASARKTAAKKTTEKAEA</sequence>
<feature type="region of interest" description="Disordered" evidence="1">
    <location>
        <begin position="162"/>
        <end position="282"/>
    </location>
</feature>
<organism evidence="2 3">
    <name type="scientific">Parasutterella excrementihominis</name>
    <dbReference type="NCBI Taxonomy" id="487175"/>
    <lineage>
        <taxon>Bacteria</taxon>
        <taxon>Pseudomonadati</taxon>
        <taxon>Pseudomonadota</taxon>
        <taxon>Betaproteobacteria</taxon>
        <taxon>Burkholderiales</taxon>
        <taxon>Sutterellaceae</taxon>
        <taxon>Parasutterella</taxon>
    </lineage>
</organism>
<gene>
    <name evidence="2" type="ORF">GMD42_04500</name>
</gene>